<name>D8R7L9_SELML</name>
<dbReference type="CDD" id="cd00443">
    <property type="entry name" value="ADA_AMPD"/>
    <property type="match status" value="1"/>
</dbReference>
<keyword evidence="5" id="KW-0862">Zinc</keyword>
<accession>D8R7L9</accession>
<keyword evidence="6" id="KW-0546">Nucleotide metabolism</keyword>
<dbReference type="AlphaFoldDB" id="D8R7L9"/>
<dbReference type="GO" id="GO:0009117">
    <property type="term" value="P:nucleotide metabolic process"/>
    <property type="evidence" value="ECO:0007669"/>
    <property type="project" value="UniProtKB-KW"/>
</dbReference>
<dbReference type="GO" id="GO:0046872">
    <property type="term" value="F:metal ion binding"/>
    <property type="evidence" value="ECO:0007669"/>
    <property type="project" value="UniProtKB-KW"/>
</dbReference>
<evidence type="ECO:0000259" key="8">
    <source>
        <dbReference type="Pfam" id="PF00962"/>
    </source>
</evidence>
<evidence type="ECO:0000256" key="2">
    <source>
        <dbReference type="ARBA" id="ARBA00006676"/>
    </source>
</evidence>
<comment type="cofactor">
    <cofactor evidence="1">
        <name>Zn(2+)</name>
        <dbReference type="ChEBI" id="CHEBI:29105"/>
    </cofactor>
</comment>
<keyword evidence="10" id="KW-1185">Reference proteome</keyword>
<sequence length="359" mass="40912">MSSNQEQHRARDILVRYCKRLPKIELHAHPNGSIRDSTLLELAQEHDQRGTISSYPNVREIILKEDRSLQECFKLFDVIHVLTTDHSFITRITKEVIEDFAAENVVYLELRTTPKSNVLTGMTKRSYVEAVLAGITKANLVLCENHQLHAHGIQVRLLLSIDRRETTDQAIETVKLALEMKSHGVVGIDLSGNPVTGNWKTFLPALTYARQCGLPVTLHCGEVPVHNPDEVEEMLAFHPDRLGHACVLQESQWERLHNLRIPVEVCFTSNLRTGCVKSICDHHFAWLYKTHYPLVICTDDRGVFSTNLSSEYAIAATSFDLSEHDLFELAKNATRFIFAEEPLKRHLDRIFAGVEPNYR</sequence>
<dbReference type="Pfam" id="PF00962">
    <property type="entry name" value="A_deaminase"/>
    <property type="match status" value="1"/>
</dbReference>
<proteinExistence type="inferred from homology"/>
<dbReference type="OMA" id="RGWFRFQ"/>
<dbReference type="HOGENOM" id="CLU_039228_3_0_1"/>
<evidence type="ECO:0000256" key="1">
    <source>
        <dbReference type="ARBA" id="ARBA00001947"/>
    </source>
</evidence>
<dbReference type="InterPro" id="IPR032466">
    <property type="entry name" value="Metal_Hydrolase"/>
</dbReference>
<comment type="catalytic activity">
    <reaction evidence="7">
        <text>N(6)-methyl-AMP + H2O + H(+) = IMP + methylamine</text>
        <dbReference type="Rhea" id="RHEA:16001"/>
        <dbReference type="ChEBI" id="CHEBI:15377"/>
        <dbReference type="ChEBI" id="CHEBI:15378"/>
        <dbReference type="ChEBI" id="CHEBI:58053"/>
        <dbReference type="ChEBI" id="CHEBI:59338"/>
        <dbReference type="ChEBI" id="CHEBI:144842"/>
    </reaction>
    <physiologicalReaction direction="left-to-right" evidence="7">
        <dbReference type="Rhea" id="RHEA:16002"/>
    </physiologicalReaction>
</comment>
<dbReference type="PANTHER" id="PTHR11409:SF42">
    <property type="entry name" value="ADENOSINE DEAMINASE-LIKE PROTEIN"/>
    <property type="match status" value="1"/>
</dbReference>
<evidence type="ECO:0000256" key="5">
    <source>
        <dbReference type="ARBA" id="ARBA00022833"/>
    </source>
</evidence>
<dbReference type="Gene3D" id="3.20.20.140">
    <property type="entry name" value="Metal-dependent hydrolases"/>
    <property type="match status" value="1"/>
</dbReference>
<dbReference type="STRING" id="88036.D8R7L9"/>
<evidence type="ECO:0000256" key="7">
    <source>
        <dbReference type="ARBA" id="ARBA00048787"/>
    </source>
</evidence>
<gene>
    <name evidence="9" type="ORF">SELMODRAFT_87459</name>
</gene>
<dbReference type="InterPro" id="IPR006330">
    <property type="entry name" value="Ado/ade_deaminase"/>
</dbReference>
<dbReference type="InParanoid" id="D8R7L9"/>
<dbReference type="InterPro" id="IPR001365">
    <property type="entry name" value="A_deaminase_dom"/>
</dbReference>
<reference evidence="9 10" key="1">
    <citation type="journal article" date="2011" name="Science">
        <title>The Selaginella genome identifies genetic changes associated with the evolution of vascular plants.</title>
        <authorList>
            <person name="Banks J.A."/>
            <person name="Nishiyama T."/>
            <person name="Hasebe M."/>
            <person name="Bowman J.L."/>
            <person name="Gribskov M."/>
            <person name="dePamphilis C."/>
            <person name="Albert V.A."/>
            <person name="Aono N."/>
            <person name="Aoyama T."/>
            <person name="Ambrose B.A."/>
            <person name="Ashton N.W."/>
            <person name="Axtell M.J."/>
            <person name="Barker E."/>
            <person name="Barker M.S."/>
            <person name="Bennetzen J.L."/>
            <person name="Bonawitz N.D."/>
            <person name="Chapple C."/>
            <person name="Cheng C."/>
            <person name="Correa L.G."/>
            <person name="Dacre M."/>
            <person name="DeBarry J."/>
            <person name="Dreyer I."/>
            <person name="Elias M."/>
            <person name="Engstrom E.M."/>
            <person name="Estelle M."/>
            <person name="Feng L."/>
            <person name="Finet C."/>
            <person name="Floyd S.K."/>
            <person name="Frommer W.B."/>
            <person name="Fujita T."/>
            <person name="Gramzow L."/>
            <person name="Gutensohn M."/>
            <person name="Harholt J."/>
            <person name="Hattori M."/>
            <person name="Heyl A."/>
            <person name="Hirai T."/>
            <person name="Hiwatashi Y."/>
            <person name="Ishikawa M."/>
            <person name="Iwata M."/>
            <person name="Karol K.G."/>
            <person name="Koehler B."/>
            <person name="Kolukisaoglu U."/>
            <person name="Kubo M."/>
            <person name="Kurata T."/>
            <person name="Lalonde S."/>
            <person name="Li K."/>
            <person name="Li Y."/>
            <person name="Litt A."/>
            <person name="Lyons E."/>
            <person name="Manning G."/>
            <person name="Maruyama T."/>
            <person name="Michael T.P."/>
            <person name="Mikami K."/>
            <person name="Miyazaki S."/>
            <person name="Morinaga S."/>
            <person name="Murata T."/>
            <person name="Mueller-Roeber B."/>
            <person name="Nelson D.R."/>
            <person name="Obara M."/>
            <person name="Oguri Y."/>
            <person name="Olmstead R.G."/>
            <person name="Onodera N."/>
            <person name="Petersen B.L."/>
            <person name="Pils B."/>
            <person name="Prigge M."/>
            <person name="Rensing S.A."/>
            <person name="Riano-Pachon D.M."/>
            <person name="Roberts A.W."/>
            <person name="Sato Y."/>
            <person name="Scheller H.V."/>
            <person name="Schulz B."/>
            <person name="Schulz C."/>
            <person name="Shakirov E.V."/>
            <person name="Shibagaki N."/>
            <person name="Shinohara N."/>
            <person name="Shippen D.E."/>
            <person name="Soerensen I."/>
            <person name="Sotooka R."/>
            <person name="Sugimoto N."/>
            <person name="Sugita M."/>
            <person name="Sumikawa N."/>
            <person name="Tanurdzic M."/>
            <person name="Theissen G."/>
            <person name="Ulvskov P."/>
            <person name="Wakazuki S."/>
            <person name="Weng J.K."/>
            <person name="Willats W.W."/>
            <person name="Wipf D."/>
            <person name="Wolf P.G."/>
            <person name="Yang L."/>
            <person name="Zimmer A.D."/>
            <person name="Zhu Q."/>
            <person name="Mitros T."/>
            <person name="Hellsten U."/>
            <person name="Loque D."/>
            <person name="Otillar R."/>
            <person name="Salamov A."/>
            <person name="Schmutz J."/>
            <person name="Shapiro H."/>
            <person name="Lindquist E."/>
            <person name="Lucas S."/>
            <person name="Rokhsar D."/>
            <person name="Grigoriev I.V."/>
        </authorList>
    </citation>
    <scope>NUCLEOTIDE SEQUENCE [LARGE SCALE GENOMIC DNA]</scope>
</reference>
<dbReference type="KEGG" id="smo:SELMODRAFT_87459"/>
<dbReference type="SUPFAM" id="SSF51556">
    <property type="entry name" value="Metallo-dependent hydrolases"/>
    <property type="match status" value="1"/>
</dbReference>
<dbReference type="GO" id="GO:0004000">
    <property type="term" value="F:adenosine deaminase activity"/>
    <property type="evidence" value="ECO:0000318"/>
    <property type="project" value="GO_Central"/>
</dbReference>
<dbReference type="GO" id="GO:0006154">
    <property type="term" value="P:adenosine catabolic process"/>
    <property type="evidence" value="ECO:0000318"/>
    <property type="project" value="GO_Central"/>
</dbReference>
<keyword evidence="3" id="KW-0479">Metal-binding</keyword>
<dbReference type="Proteomes" id="UP000001514">
    <property type="component" value="Unassembled WGS sequence"/>
</dbReference>
<protein>
    <recommendedName>
        <fullName evidence="8">Adenosine deaminase domain-containing protein</fullName>
    </recommendedName>
</protein>
<comment type="similarity">
    <text evidence="2">Belongs to the metallo-dependent hydrolases superfamily. Adenosine and AMP deaminases family.</text>
</comment>
<evidence type="ECO:0000256" key="6">
    <source>
        <dbReference type="ARBA" id="ARBA00023080"/>
    </source>
</evidence>
<dbReference type="Gramene" id="EFJ31552">
    <property type="protein sequence ID" value="EFJ31552"/>
    <property type="gene ID" value="SELMODRAFT_87459"/>
</dbReference>
<dbReference type="PANTHER" id="PTHR11409">
    <property type="entry name" value="ADENOSINE DEAMINASE"/>
    <property type="match status" value="1"/>
</dbReference>
<dbReference type="GO" id="GO:0046103">
    <property type="term" value="P:inosine biosynthetic process"/>
    <property type="evidence" value="ECO:0000318"/>
    <property type="project" value="GO_Central"/>
</dbReference>
<evidence type="ECO:0000313" key="9">
    <source>
        <dbReference type="EMBL" id="EFJ31552.1"/>
    </source>
</evidence>
<evidence type="ECO:0000313" key="10">
    <source>
        <dbReference type="Proteomes" id="UP000001514"/>
    </source>
</evidence>
<evidence type="ECO:0000256" key="3">
    <source>
        <dbReference type="ARBA" id="ARBA00022723"/>
    </source>
</evidence>
<feature type="domain" description="Adenosine deaminase" evidence="8">
    <location>
        <begin position="22"/>
        <end position="347"/>
    </location>
</feature>
<dbReference type="FunCoup" id="D8R7L9">
    <property type="interactions" value="3338"/>
</dbReference>
<organism evidence="10">
    <name type="scientific">Selaginella moellendorffii</name>
    <name type="common">Spikemoss</name>
    <dbReference type="NCBI Taxonomy" id="88036"/>
    <lineage>
        <taxon>Eukaryota</taxon>
        <taxon>Viridiplantae</taxon>
        <taxon>Streptophyta</taxon>
        <taxon>Embryophyta</taxon>
        <taxon>Tracheophyta</taxon>
        <taxon>Lycopodiopsida</taxon>
        <taxon>Selaginellales</taxon>
        <taxon>Selaginellaceae</taxon>
        <taxon>Selaginella</taxon>
    </lineage>
</organism>
<dbReference type="EMBL" id="GL377573">
    <property type="protein sequence ID" value="EFJ31552.1"/>
    <property type="molecule type" value="Genomic_DNA"/>
</dbReference>
<keyword evidence="4" id="KW-0378">Hydrolase</keyword>
<dbReference type="eggNOG" id="KOG1097">
    <property type="taxonomic scope" value="Eukaryota"/>
</dbReference>
<evidence type="ECO:0000256" key="4">
    <source>
        <dbReference type="ARBA" id="ARBA00022801"/>
    </source>
</evidence>